<evidence type="ECO:0000313" key="4">
    <source>
        <dbReference type="Proteomes" id="UP000029647"/>
    </source>
</evidence>
<organism evidence="1 3">
    <name type="scientific">Nonlabens ulvanivorans</name>
    <name type="common">Persicivirga ulvanivorans</name>
    <dbReference type="NCBI Taxonomy" id="906888"/>
    <lineage>
        <taxon>Bacteria</taxon>
        <taxon>Pseudomonadati</taxon>
        <taxon>Bacteroidota</taxon>
        <taxon>Flavobacteriia</taxon>
        <taxon>Flavobacteriales</taxon>
        <taxon>Flavobacteriaceae</taxon>
        <taxon>Nonlabens</taxon>
    </lineage>
</organism>
<protein>
    <submittedName>
        <fullName evidence="1">Uncharacterized protein</fullName>
    </submittedName>
</protein>
<dbReference type="EMBL" id="BBNT01000011">
    <property type="protein sequence ID" value="GAL76447.1"/>
    <property type="molecule type" value="Genomic_DNA"/>
</dbReference>
<evidence type="ECO:0000313" key="3">
    <source>
        <dbReference type="Proteomes" id="UP000029226"/>
    </source>
</evidence>
<dbReference type="AlphaFoldDB" id="A0A090QDB0"/>
<gene>
    <name evidence="2" type="ORF">JCM19275_1189</name>
    <name evidence="1" type="ORF">JCM19314_487</name>
</gene>
<proteinExistence type="predicted"/>
<dbReference type="Proteomes" id="UP000029647">
    <property type="component" value="Unassembled WGS sequence"/>
</dbReference>
<evidence type="ECO:0000313" key="2">
    <source>
        <dbReference type="EMBL" id="GAL76447.1"/>
    </source>
</evidence>
<dbReference type="Proteomes" id="UP000029226">
    <property type="component" value="Unassembled WGS sequence"/>
</dbReference>
<evidence type="ECO:0000313" key="1">
    <source>
        <dbReference type="EMBL" id="GAL00233.1"/>
    </source>
</evidence>
<reference evidence="3 4" key="1">
    <citation type="journal article" date="2014" name="Genome Announc.">
        <title>Draft Genome Sequences of Marine Flavobacterium Nonlabens Strains NR17, NR24, NR27, NR32, NR33, and Ara13.</title>
        <authorList>
            <person name="Nakanishi M."/>
            <person name="Meirelles P."/>
            <person name="Suzuki R."/>
            <person name="Takatani N."/>
            <person name="Mino S."/>
            <person name="Suda W."/>
            <person name="Oshima K."/>
            <person name="Hattori M."/>
            <person name="Ohkuma M."/>
            <person name="Hosokawa M."/>
            <person name="Miyashita K."/>
            <person name="Thompson F.L."/>
            <person name="Niwa A."/>
            <person name="Sawabe T."/>
            <person name="Sawabe T."/>
        </authorList>
    </citation>
    <scope>NUCLEOTIDE SEQUENCE [LARGE SCALE GENOMIC DNA]</scope>
    <source>
        <strain evidence="2">JCM 19275</strain>
        <strain evidence="1">JCM 19314</strain>
        <strain evidence="4">JCM19275</strain>
        <strain evidence="3">JCM19314</strain>
    </source>
</reference>
<comment type="caution">
    <text evidence="1">The sequence shown here is derived from an EMBL/GenBank/DDBJ whole genome shotgun (WGS) entry which is preliminary data.</text>
</comment>
<name>A0A090QDB0_NONUL</name>
<dbReference type="EMBL" id="BBMM01000004">
    <property type="protein sequence ID" value="GAL00233.1"/>
    <property type="molecule type" value="Genomic_DNA"/>
</dbReference>
<accession>A0A090QDB0</accession>
<sequence length="59" mass="6955">MSPFLFYISRRAYLYSAFAKAELKQIIATLQKLVSHKVNAFSTHNLRLTFNYIYETTSF</sequence>